<keyword evidence="2" id="KW-1185">Reference proteome</keyword>
<comment type="caution">
    <text evidence="1">The sequence shown here is derived from an EMBL/GenBank/DDBJ whole genome shotgun (WGS) entry which is preliminary data.</text>
</comment>
<evidence type="ECO:0000313" key="2">
    <source>
        <dbReference type="Proteomes" id="UP000324585"/>
    </source>
</evidence>
<gene>
    <name evidence="1" type="ORF">FVE85_9351</name>
</gene>
<evidence type="ECO:0000313" key="1">
    <source>
        <dbReference type="EMBL" id="KAA8493079.1"/>
    </source>
</evidence>
<dbReference type="EMBL" id="VRMN01000008">
    <property type="protein sequence ID" value="KAA8493079.1"/>
    <property type="molecule type" value="Genomic_DNA"/>
</dbReference>
<organism evidence="1 2">
    <name type="scientific">Porphyridium purpureum</name>
    <name type="common">Red alga</name>
    <name type="synonym">Porphyridium cruentum</name>
    <dbReference type="NCBI Taxonomy" id="35688"/>
    <lineage>
        <taxon>Eukaryota</taxon>
        <taxon>Rhodophyta</taxon>
        <taxon>Bangiophyceae</taxon>
        <taxon>Porphyridiales</taxon>
        <taxon>Porphyridiaceae</taxon>
        <taxon>Porphyridium</taxon>
    </lineage>
</organism>
<accession>A0A5J4YNS6</accession>
<proteinExistence type="predicted"/>
<dbReference type="Proteomes" id="UP000324585">
    <property type="component" value="Unassembled WGS sequence"/>
</dbReference>
<dbReference type="AlphaFoldDB" id="A0A5J4YNS6"/>
<sequence length="257" mass="28755">MGGVKSKFSQVEWEAADGGLESAEQTLDGAAPTSEYTMLTLVKTSKVKDRGFNVFLMPPGTTADAAQQSGSPQYKVKKIDWSWNSFEVFDASGKLCVRVIPGKILSSFSWKIVSTKGPKFNGQEPDPEALKKKDDTSTALYKWFKVEYSTSLFKAKMRAYEPVRADDDPNPLGEVHKDSGPLLELDEIRSAKARFQTSRPDHPDSLLSYWEWQNSMKEHKMVLHVAKHSDTLLHVVLAVLANLTMIERQASYNSGNY</sequence>
<name>A0A5J4YNS6_PORPP</name>
<reference evidence="2" key="1">
    <citation type="journal article" date="2019" name="Nat. Commun.">
        <title>Expansion of phycobilisome linker gene families in mesophilic red algae.</title>
        <authorList>
            <person name="Lee J."/>
            <person name="Kim D."/>
            <person name="Bhattacharya D."/>
            <person name="Yoon H.S."/>
        </authorList>
    </citation>
    <scope>NUCLEOTIDE SEQUENCE [LARGE SCALE GENOMIC DNA]</scope>
    <source>
        <strain evidence="2">CCMP 1328</strain>
    </source>
</reference>
<protein>
    <submittedName>
        <fullName evidence="1">Uncharacterized protein</fullName>
    </submittedName>
</protein>